<organism evidence="2 3">
    <name type="scientific">Eumeta variegata</name>
    <name type="common">Bagworm moth</name>
    <name type="synonym">Eumeta japonica</name>
    <dbReference type="NCBI Taxonomy" id="151549"/>
    <lineage>
        <taxon>Eukaryota</taxon>
        <taxon>Metazoa</taxon>
        <taxon>Ecdysozoa</taxon>
        <taxon>Arthropoda</taxon>
        <taxon>Hexapoda</taxon>
        <taxon>Insecta</taxon>
        <taxon>Pterygota</taxon>
        <taxon>Neoptera</taxon>
        <taxon>Endopterygota</taxon>
        <taxon>Lepidoptera</taxon>
        <taxon>Glossata</taxon>
        <taxon>Ditrysia</taxon>
        <taxon>Tineoidea</taxon>
        <taxon>Psychidae</taxon>
        <taxon>Oiketicinae</taxon>
        <taxon>Eumeta</taxon>
    </lineage>
</organism>
<feature type="region of interest" description="Disordered" evidence="1">
    <location>
        <begin position="161"/>
        <end position="192"/>
    </location>
</feature>
<protein>
    <submittedName>
        <fullName evidence="2">Uncharacterized protein</fullName>
    </submittedName>
</protein>
<evidence type="ECO:0000256" key="1">
    <source>
        <dbReference type="SAM" id="MobiDB-lite"/>
    </source>
</evidence>
<name>A0A4C1T203_EUMVA</name>
<reference evidence="2 3" key="1">
    <citation type="journal article" date="2019" name="Commun. Biol.">
        <title>The bagworm genome reveals a unique fibroin gene that provides high tensile strength.</title>
        <authorList>
            <person name="Kono N."/>
            <person name="Nakamura H."/>
            <person name="Ohtoshi R."/>
            <person name="Tomita M."/>
            <person name="Numata K."/>
            <person name="Arakawa K."/>
        </authorList>
    </citation>
    <scope>NUCLEOTIDE SEQUENCE [LARGE SCALE GENOMIC DNA]</scope>
</reference>
<dbReference type="OrthoDB" id="6818650at2759"/>
<accession>A0A4C1T203</accession>
<dbReference type="EMBL" id="BGZK01000031">
    <property type="protein sequence ID" value="GBP08452.1"/>
    <property type="molecule type" value="Genomic_DNA"/>
</dbReference>
<dbReference type="Proteomes" id="UP000299102">
    <property type="component" value="Unassembled WGS sequence"/>
</dbReference>
<keyword evidence="3" id="KW-1185">Reference proteome</keyword>
<evidence type="ECO:0000313" key="2">
    <source>
        <dbReference type="EMBL" id="GBP08452.1"/>
    </source>
</evidence>
<evidence type="ECO:0000313" key="3">
    <source>
        <dbReference type="Proteomes" id="UP000299102"/>
    </source>
</evidence>
<gene>
    <name evidence="2" type="ORF">EVAR_77150_1</name>
</gene>
<proteinExistence type="predicted"/>
<comment type="caution">
    <text evidence="2">The sequence shown here is derived from an EMBL/GenBank/DDBJ whole genome shotgun (WGS) entry which is preliminary data.</text>
</comment>
<feature type="compositionally biased region" description="Basic and acidic residues" evidence="1">
    <location>
        <begin position="170"/>
        <end position="182"/>
    </location>
</feature>
<dbReference type="AlphaFoldDB" id="A0A4C1T203"/>
<sequence>MTYACPVFSHATLKALNRLQIIQNKFCRDATNAHSSVRSPAPNGRYRAPAPSALTKLFAFCADRRPATPRPCRSRVSGAAGRHTPQLIIIYYFRSNRWLSNGVNEAICSEPWRWPFPFRERQTRTDLGPPVLRCSSPIPGVARPPSIIPHSILRTPLARIRSASGRSKKTNRESDPRLEPRLEPLNITNEDE</sequence>